<accession>A0A5B7K3R0</accession>
<evidence type="ECO:0000313" key="2">
    <source>
        <dbReference type="EMBL" id="MPD01566.1"/>
    </source>
</evidence>
<dbReference type="AlphaFoldDB" id="A0A5B7K3R0"/>
<reference evidence="2 3" key="1">
    <citation type="submission" date="2019-05" db="EMBL/GenBank/DDBJ databases">
        <title>Another draft genome of Portunus trituberculatus and its Hox gene families provides insights of decapod evolution.</title>
        <authorList>
            <person name="Jeong J.-H."/>
            <person name="Song I."/>
            <person name="Kim S."/>
            <person name="Choi T."/>
            <person name="Kim D."/>
            <person name="Ryu S."/>
            <person name="Kim W."/>
        </authorList>
    </citation>
    <scope>NUCLEOTIDE SEQUENCE [LARGE SCALE GENOMIC DNA]</scope>
    <source>
        <tissue evidence="2">Muscle</tissue>
    </source>
</reference>
<dbReference type="Proteomes" id="UP000324222">
    <property type="component" value="Unassembled WGS sequence"/>
</dbReference>
<evidence type="ECO:0000313" key="3">
    <source>
        <dbReference type="Proteomes" id="UP000324222"/>
    </source>
</evidence>
<gene>
    <name evidence="2" type="ORF">E2C01_097100</name>
</gene>
<comment type="caution">
    <text evidence="2">The sequence shown here is derived from an EMBL/GenBank/DDBJ whole genome shotgun (WGS) entry which is preliminary data.</text>
</comment>
<organism evidence="2 3">
    <name type="scientific">Portunus trituberculatus</name>
    <name type="common">Swimming crab</name>
    <name type="synonym">Neptunus trituberculatus</name>
    <dbReference type="NCBI Taxonomy" id="210409"/>
    <lineage>
        <taxon>Eukaryota</taxon>
        <taxon>Metazoa</taxon>
        <taxon>Ecdysozoa</taxon>
        <taxon>Arthropoda</taxon>
        <taxon>Crustacea</taxon>
        <taxon>Multicrustacea</taxon>
        <taxon>Malacostraca</taxon>
        <taxon>Eumalacostraca</taxon>
        <taxon>Eucarida</taxon>
        <taxon>Decapoda</taxon>
        <taxon>Pleocyemata</taxon>
        <taxon>Brachyura</taxon>
        <taxon>Eubrachyura</taxon>
        <taxon>Portunoidea</taxon>
        <taxon>Portunidae</taxon>
        <taxon>Portuninae</taxon>
        <taxon>Portunus</taxon>
    </lineage>
</organism>
<name>A0A5B7K3R0_PORTR</name>
<dbReference type="EMBL" id="VSRR010127691">
    <property type="protein sequence ID" value="MPD01566.1"/>
    <property type="molecule type" value="Genomic_DNA"/>
</dbReference>
<protein>
    <submittedName>
        <fullName evidence="2">Uncharacterized protein</fullName>
    </submittedName>
</protein>
<keyword evidence="3" id="KW-1185">Reference proteome</keyword>
<evidence type="ECO:0000256" key="1">
    <source>
        <dbReference type="SAM" id="MobiDB-lite"/>
    </source>
</evidence>
<proteinExistence type="predicted"/>
<feature type="region of interest" description="Disordered" evidence="1">
    <location>
        <begin position="1"/>
        <end position="25"/>
    </location>
</feature>
<sequence length="90" mass="9847">MASSGRVLPIGRSRPKPESGLPRPVITPNYFLSLSRPTLGNDMQEGVWRGGGATRGREHWAGPWCVPGPPIYGCWCEGRTGQGRNQEKDD</sequence>